<accession>A0ABT6RJW5</accession>
<proteinExistence type="predicted"/>
<dbReference type="PROSITE" id="PS50846">
    <property type="entry name" value="HMA_2"/>
    <property type="match status" value="1"/>
</dbReference>
<dbReference type="InterPro" id="IPR006121">
    <property type="entry name" value="HMA_dom"/>
</dbReference>
<dbReference type="Proteomes" id="UP001224661">
    <property type="component" value="Unassembled WGS sequence"/>
</dbReference>
<evidence type="ECO:0000259" key="1">
    <source>
        <dbReference type="PROSITE" id="PS50846"/>
    </source>
</evidence>
<dbReference type="CDD" id="cd00371">
    <property type="entry name" value="HMA"/>
    <property type="match status" value="1"/>
</dbReference>
<gene>
    <name evidence="2" type="ORF">QIS99_00490</name>
</gene>
<dbReference type="SUPFAM" id="SSF55008">
    <property type="entry name" value="HMA, heavy metal-associated domain"/>
    <property type="match status" value="1"/>
</dbReference>
<dbReference type="RefSeq" id="WP_282509214.1">
    <property type="nucleotide sequence ID" value="NZ_JASCIR010000001.1"/>
</dbReference>
<dbReference type="Gene3D" id="3.30.70.100">
    <property type="match status" value="1"/>
</dbReference>
<dbReference type="InterPro" id="IPR036163">
    <property type="entry name" value="HMA_dom_sf"/>
</dbReference>
<evidence type="ECO:0000313" key="3">
    <source>
        <dbReference type="Proteomes" id="UP001224661"/>
    </source>
</evidence>
<keyword evidence="3" id="KW-1185">Reference proteome</keyword>
<dbReference type="EMBL" id="JASCIR010000001">
    <property type="protein sequence ID" value="MDI3384704.1"/>
    <property type="molecule type" value="Genomic_DNA"/>
</dbReference>
<name>A0ABT6RJW5_9ACTN</name>
<protein>
    <submittedName>
        <fullName evidence="2">Heavy metal-associated domain-containing protein</fullName>
    </submittedName>
</protein>
<organism evidence="2 3">
    <name type="scientific">Streptomyces solicavernae</name>
    <dbReference type="NCBI Taxonomy" id="3043614"/>
    <lineage>
        <taxon>Bacteria</taxon>
        <taxon>Bacillati</taxon>
        <taxon>Actinomycetota</taxon>
        <taxon>Actinomycetes</taxon>
        <taxon>Kitasatosporales</taxon>
        <taxon>Streptomycetaceae</taxon>
        <taxon>Streptomyces</taxon>
    </lineage>
</organism>
<feature type="domain" description="HMA" evidence="1">
    <location>
        <begin position="3"/>
        <end position="68"/>
    </location>
</feature>
<sequence length="71" mass="7586">MTLRLEFAVTGMHCNSCGLLIDDEVEELPGVTTSTTHLRTERTVVELERPVPAQEIVAAIATAGYTATAIA</sequence>
<evidence type="ECO:0000313" key="2">
    <source>
        <dbReference type="EMBL" id="MDI3384704.1"/>
    </source>
</evidence>
<comment type="caution">
    <text evidence="2">The sequence shown here is derived from an EMBL/GenBank/DDBJ whole genome shotgun (WGS) entry which is preliminary data.</text>
</comment>
<reference evidence="2 3" key="1">
    <citation type="submission" date="2023-05" db="EMBL/GenBank/DDBJ databases">
        <title>Draft genome sequence of Streptomyces sp. B-S-A8 isolated from a cave soil in Thailand.</title>
        <authorList>
            <person name="Chamroensaksri N."/>
            <person name="Muangham S."/>
        </authorList>
    </citation>
    <scope>NUCLEOTIDE SEQUENCE [LARGE SCALE GENOMIC DNA]</scope>
    <source>
        <strain evidence="2 3">B-S-A8</strain>
    </source>
</reference>
<dbReference type="Pfam" id="PF00403">
    <property type="entry name" value="HMA"/>
    <property type="match status" value="1"/>
</dbReference>